<dbReference type="Gene3D" id="2.70.70.10">
    <property type="entry name" value="Glucose Permease (Domain IIA)"/>
    <property type="match status" value="1"/>
</dbReference>
<dbReference type="InterPro" id="IPR050570">
    <property type="entry name" value="Cell_wall_metabolism_enzyme"/>
</dbReference>
<dbReference type="SMART" id="SM00257">
    <property type="entry name" value="LysM"/>
    <property type="match status" value="2"/>
</dbReference>
<dbReference type="InterPro" id="IPR011055">
    <property type="entry name" value="Dup_hybrid_motif"/>
</dbReference>
<organism evidence="2 3">
    <name type="scientific">Candidatus Niyogibacteria bacterium RIFCSPLOWO2_12_FULL_41_13</name>
    <dbReference type="NCBI Taxonomy" id="1801726"/>
    <lineage>
        <taxon>Bacteria</taxon>
        <taxon>Candidatus Niyogiibacteriota</taxon>
    </lineage>
</organism>
<proteinExistence type="predicted"/>
<comment type="caution">
    <text evidence="2">The sequence shown here is derived from an EMBL/GenBank/DDBJ whole genome shotgun (WGS) entry which is preliminary data.</text>
</comment>
<gene>
    <name evidence="2" type="ORF">A3H02_00345</name>
</gene>
<dbReference type="GO" id="GO:0004222">
    <property type="term" value="F:metalloendopeptidase activity"/>
    <property type="evidence" value="ECO:0007669"/>
    <property type="project" value="TreeGrafter"/>
</dbReference>
<feature type="domain" description="LysM" evidence="1">
    <location>
        <begin position="105"/>
        <end position="149"/>
    </location>
</feature>
<evidence type="ECO:0000259" key="1">
    <source>
        <dbReference type="PROSITE" id="PS51782"/>
    </source>
</evidence>
<dbReference type="Pfam" id="PF01476">
    <property type="entry name" value="LysM"/>
    <property type="match status" value="2"/>
</dbReference>
<dbReference type="Proteomes" id="UP000176787">
    <property type="component" value="Unassembled WGS sequence"/>
</dbReference>
<dbReference type="InterPro" id="IPR036779">
    <property type="entry name" value="LysM_dom_sf"/>
</dbReference>
<dbReference type="STRING" id="1801726.A3H02_00345"/>
<dbReference type="InterPro" id="IPR016047">
    <property type="entry name" value="M23ase_b-sheet_dom"/>
</dbReference>
<name>A0A1G2F1G9_9BACT</name>
<sequence length="333" mass="35809">MIFIVVSALAIVQAAPESSQSGFVSFIKTVFGFKNQPEQKSISAAQPINNSQNLAVLKAALNSDSLVGQGGSEINIIEENTLMPIFGPEAVSAENINQNQFGQISIYMVKEGDTLTGIAKLFNVSINTIFWSNNLARKDRIIPGQILVILPITGIKYEVQKGDAAEKIAEKFKGDTEEIIAFNNLLPGGELEAGQMIIIPDGQLPYSQVKFIPSEAPEYSGYYLRPISGGRKSQGLHGFNGVDLANYCGNPVFASAGGDVIIAQNYGWNGGYGKYTAINHLNGTQTLYSHLDSIVVSQGWNVVRGQTIGYIGSTGKSTGCHVHFEVRGAKNPF</sequence>
<feature type="domain" description="LysM" evidence="1">
    <location>
        <begin position="155"/>
        <end position="199"/>
    </location>
</feature>
<dbReference type="EMBL" id="MHMS01000018">
    <property type="protein sequence ID" value="OGZ31924.1"/>
    <property type="molecule type" value="Genomic_DNA"/>
</dbReference>
<reference evidence="2 3" key="1">
    <citation type="journal article" date="2016" name="Nat. Commun.">
        <title>Thousands of microbial genomes shed light on interconnected biogeochemical processes in an aquifer system.</title>
        <authorList>
            <person name="Anantharaman K."/>
            <person name="Brown C.T."/>
            <person name="Hug L.A."/>
            <person name="Sharon I."/>
            <person name="Castelle C.J."/>
            <person name="Probst A.J."/>
            <person name="Thomas B.C."/>
            <person name="Singh A."/>
            <person name="Wilkins M.J."/>
            <person name="Karaoz U."/>
            <person name="Brodie E.L."/>
            <person name="Williams K.H."/>
            <person name="Hubbard S.S."/>
            <person name="Banfield J.F."/>
        </authorList>
    </citation>
    <scope>NUCLEOTIDE SEQUENCE [LARGE SCALE GENOMIC DNA]</scope>
</reference>
<dbReference type="Gene3D" id="3.10.350.10">
    <property type="entry name" value="LysM domain"/>
    <property type="match status" value="2"/>
</dbReference>
<dbReference type="PANTHER" id="PTHR21666">
    <property type="entry name" value="PEPTIDASE-RELATED"/>
    <property type="match status" value="1"/>
</dbReference>
<evidence type="ECO:0000313" key="3">
    <source>
        <dbReference type="Proteomes" id="UP000176787"/>
    </source>
</evidence>
<dbReference type="AlphaFoldDB" id="A0A1G2F1G9"/>
<protein>
    <recommendedName>
        <fullName evidence="1">LysM domain-containing protein</fullName>
    </recommendedName>
</protein>
<dbReference type="Pfam" id="PF01551">
    <property type="entry name" value="Peptidase_M23"/>
    <property type="match status" value="1"/>
</dbReference>
<accession>A0A1G2F1G9</accession>
<dbReference type="CDD" id="cd12797">
    <property type="entry name" value="M23_peptidase"/>
    <property type="match status" value="1"/>
</dbReference>
<dbReference type="PROSITE" id="PS51782">
    <property type="entry name" value="LYSM"/>
    <property type="match status" value="2"/>
</dbReference>
<evidence type="ECO:0000313" key="2">
    <source>
        <dbReference type="EMBL" id="OGZ31924.1"/>
    </source>
</evidence>
<dbReference type="PANTHER" id="PTHR21666:SF270">
    <property type="entry name" value="MUREIN HYDROLASE ACTIVATOR ENVC"/>
    <property type="match status" value="1"/>
</dbReference>
<dbReference type="InterPro" id="IPR018392">
    <property type="entry name" value="LysM"/>
</dbReference>
<dbReference type="SUPFAM" id="SSF51261">
    <property type="entry name" value="Duplicated hybrid motif"/>
    <property type="match status" value="1"/>
</dbReference>
<dbReference type="CDD" id="cd00118">
    <property type="entry name" value="LysM"/>
    <property type="match status" value="2"/>
</dbReference>